<dbReference type="InterPro" id="IPR008594">
    <property type="entry name" value="DcpS/DCS2"/>
</dbReference>
<dbReference type="GO" id="GO:0016787">
    <property type="term" value="F:hydrolase activity"/>
    <property type="evidence" value="ECO:0007669"/>
    <property type="project" value="InterPro"/>
</dbReference>
<dbReference type="SUPFAM" id="SSF54197">
    <property type="entry name" value="HIT-like"/>
    <property type="match status" value="1"/>
</dbReference>
<dbReference type="FunFam" id="3.30.428.10:FF:000016">
    <property type="entry name" value="Scavenger mRNA decapping enzyme"/>
    <property type="match status" value="1"/>
</dbReference>
<dbReference type="GO" id="GO:0000340">
    <property type="term" value="F:RNA 7-methylguanosine cap binding"/>
    <property type="evidence" value="ECO:0007669"/>
    <property type="project" value="TreeGrafter"/>
</dbReference>
<dbReference type="Proteomes" id="UP000800041">
    <property type="component" value="Unassembled WGS sequence"/>
</dbReference>
<evidence type="ECO:0000256" key="1">
    <source>
        <dbReference type="ARBA" id="ARBA00010208"/>
    </source>
</evidence>
<dbReference type="AlphaFoldDB" id="A0A6G1HCA3"/>
<comment type="similarity">
    <text evidence="1">Belongs to the HIT family.</text>
</comment>
<name>A0A6G1HCA3_9PEZI</name>
<dbReference type="Gene3D" id="3.30.200.40">
    <property type="entry name" value="Scavenger mRNA decapping enzyme, N-terminal domain"/>
    <property type="match status" value="1"/>
</dbReference>
<sequence length="321" mass="36625">MAEGDCSISGAEAEALIPQFKLEKLLNQDRAGCRIVLLGTIHSKPAVFIAERAAFSTEPSHLSSFVPSISNIKNLGANDVYSWFLASSNTSTTPDQPPDLKLNLMWPCTPQHIKKYSQQALRMVEETPEIYQTHVRPYMKQKREEGRLNWVFNILDGKKEQENVIYREQQGSDAGFLILPDLNWDRKTLSSLHLLGLVERRDIWSLRDLRQEHISWLKHMRRQLLDVAGRLYPQIEEDQLKLYVHYQPTYYHFHIHVTHVMLEAGGTQAVGKAIGLDHIIAQLEVMAEGKGMADVSLSYHLGEASELWTEIFGPLKEKARG</sequence>
<dbReference type="PANTHER" id="PTHR12978:SF0">
    <property type="entry name" value="M7GPPPX DIPHOSPHATASE"/>
    <property type="match status" value="1"/>
</dbReference>
<proteinExistence type="inferred from homology"/>
<dbReference type="Gene3D" id="3.30.428.10">
    <property type="entry name" value="HIT-like"/>
    <property type="match status" value="1"/>
</dbReference>
<keyword evidence="4" id="KW-1185">Reference proteome</keyword>
<dbReference type="Pfam" id="PF11969">
    <property type="entry name" value="DcpS_C"/>
    <property type="match status" value="1"/>
</dbReference>
<dbReference type="OrthoDB" id="10264956at2759"/>
<dbReference type="EMBL" id="ML977141">
    <property type="protein sequence ID" value="KAF1990856.1"/>
    <property type="molecule type" value="Genomic_DNA"/>
</dbReference>
<gene>
    <name evidence="3" type="ORF">K402DRAFT_347959</name>
</gene>
<accession>A0A6G1HCA3</accession>
<dbReference type="InterPro" id="IPR036265">
    <property type="entry name" value="HIT-like_sf"/>
</dbReference>
<dbReference type="GO" id="GO:0000932">
    <property type="term" value="C:P-body"/>
    <property type="evidence" value="ECO:0007669"/>
    <property type="project" value="TreeGrafter"/>
</dbReference>
<evidence type="ECO:0000313" key="3">
    <source>
        <dbReference type="EMBL" id="KAF1990856.1"/>
    </source>
</evidence>
<dbReference type="PIRSF" id="PIRSF028973">
    <property type="entry name" value="Scavenger_mRNA_decap_enz"/>
    <property type="match status" value="1"/>
</dbReference>
<dbReference type="SUPFAM" id="SSF102860">
    <property type="entry name" value="mRNA decapping enzyme DcpS N-terminal domain"/>
    <property type="match status" value="1"/>
</dbReference>
<protein>
    <submittedName>
        <fullName evidence="3">Scavenger mRNA decapping enzyme</fullName>
    </submittedName>
</protein>
<feature type="active site" description="Nucleophile" evidence="2">
    <location>
        <position position="254"/>
    </location>
</feature>
<organism evidence="3 4">
    <name type="scientific">Aulographum hederae CBS 113979</name>
    <dbReference type="NCBI Taxonomy" id="1176131"/>
    <lineage>
        <taxon>Eukaryota</taxon>
        <taxon>Fungi</taxon>
        <taxon>Dikarya</taxon>
        <taxon>Ascomycota</taxon>
        <taxon>Pezizomycotina</taxon>
        <taxon>Dothideomycetes</taxon>
        <taxon>Pleosporomycetidae</taxon>
        <taxon>Aulographales</taxon>
        <taxon>Aulographaceae</taxon>
    </lineage>
</organism>
<dbReference type="GO" id="GO:0005634">
    <property type="term" value="C:nucleus"/>
    <property type="evidence" value="ECO:0007669"/>
    <property type="project" value="TreeGrafter"/>
</dbReference>
<dbReference type="PANTHER" id="PTHR12978">
    <property type="entry name" value="HISTIDINE TRIAD HIT PROTEIN MEMBER"/>
    <property type="match status" value="1"/>
</dbReference>
<dbReference type="Pfam" id="PF05652">
    <property type="entry name" value="DcpS"/>
    <property type="match status" value="1"/>
</dbReference>
<dbReference type="GO" id="GO:0000290">
    <property type="term" value="P:deadenylation-dependent decapping of nuclear-transcribed mRNA"/>
    <property type="evidence" value="ECO:0007669"/>
    <property type="project" value="InterPro"/>
</dbReference>
<reference evidence="3" key="1">
    <citation type="journal article" date="2020" name="Stud. Mycol.">
        <title>101 Dothideomycetes genomes: a test case for predicting lifestyles and emergence of pathogens.</title>
        <authorList>
            <person name="Haridas S."/>
            <person name="Albert R."/>
            <person name="Binder M."/>
            <person name="Bloem J."/>
            <person name="Labutti K."/>
            <person name="Salamov A."/>
            <person name="Andreopoulos B."/>
            <person name="Baker S."/>
            <person name="Barry K."/>
            <person name="Bills G."/>
            <person name="Bluhm B."/>
            <person name="Cannon C."/>
            <person name="Castanera R."/>
            <person name="Culley D."/>
            <person name="Daum C."/>
            <person name="Ezra D."/>
            <person name="Gonzalez J."/>
            <person name="Henrissat B."/>
            <person name="Kuo A."/>
            <person name="Liang C."/>
            <person name="Lipzen A."/>
            <person name="Lutzoni F."/>
            <person name="Magnuson J."/>
            <person name="Mondo S."/>
            <person name="Nolan M."/>
            <person name="Ohm R."/>
            <person name="Pangilinan J."/>
            <person name="Park H.-J."/>
            <person name="Ramirez L."/>
            <person name="Alfaro M."/>
            <person name="Sun H."/>
            <person name="Tritt A."/>
            <person name="Yoshinaga Y."/>
            <person name="Zwiers L.-H."/>
            <person name="Turgeon B."/>
            <person name="Goodwin S."/>
            <person name="Spatafora J."/>
            <person name="Crous P."/>
            <person name="Grigoriev I."/>
        </authorList>
    </citation>
    <scope>NUCLEOTIDE SEQUENCE</scope>
    <source>
        <strain evidence="3">CBS 113979</strain>
    </source>
</reference>
<evidence type="ECO:0000313" key="4">
    <source>
        <dbReference type="Proteomes" id="UP000800041"/>
    </source>
</evidence>
<dbReference type="InterPro" id="IPR011145">
    <property type="entry name" value="Scavenger_mRNA_decap_enz_N"/>
</dbReference>
<evidence type="ECO:0000256" key="2">
    <source>
        <dbReference type="PIRSR" id="PIRSR028973-1"/>
    </source>
</evidence>